<dbReference type="EMBL" id="CP016616">
    <property type="protein sequence ID" value="ANY77395.1"/>
    <property type="molecule type" value="Genomic_DNA"/>
</dbReference>
<dbReference type="KEGG" id="moc:BB934_03460"/>
<gene>
    <name evidence="1" type="ORF">BB934_03460</name>
</gene>
<name>A0A1B2EBQ9_9HYPH</name>
<accession>A0A1B2EBQ9</accession>
<evidence type="ECO:0000313" key="1">
    <source>
        <dbReference type="EMBL" id="ANY77395.1"/>
    </source>
</evidence>
<protein>
    <submittedName>
        <fullName evidence="1">Uncharacterized protein</fullName>
    </submittedName>
</protein>
<reference evidence="1" key="1">
    <citation type="submission" date="2016-07" db="EMBL/GenBank/DDBJ databases">
        <title>Microvirga ossetica sp. nov. a new species of rhizobia isolated from root nodules of the legume species Vicia alpestris Steven originated from North Ossetia region in the Caucasus.</title>
        <authorList>
            <person name="Safronova V.I."/>
            <person name="Kuznetsova I.G."/>
            <person name="Sazanova A.L."/>
            <person name="Belimov A."/>
            <person name="Andronov E."/>
            <person name="Osledkin Y.S."/>
            <person name="Onishchuk O.P."/>
            <person name="Kurchak O.N."/>
            <person name="Shaposhnikov A.I."/>
            <person name="Willems A."/>
            <person name="Tikhonovich I.A."/>
        </authorList>
    </citation>
    <scope>NUCLEOTIDE SEQUENCE [LARGE SCALE GENOMIC DNA]</scope>
    <source>
        <strain evidence="1">V5/3M</strain>
    </source>
</reference>
<dbReference type="AlphaFoldDB" id="A0A1B2EBQ9"/>
<proteinExistence type="predicted"/>
<organism evidence="1">
    <name type="scientific">Microvirga ossetica</name>
    <dbReference type="NCBI Taxonomy" id="1882682"/>
    <lineage>
        <taxon>Bacteria</taxon>
        <taxon>Pseudomonadati</taxon>
        <taxon>Pseudomonadota</taxon>
        <taxon>Alphaproteobacteria</taxon>
        <taxon>Hyphomicrobiales</taxon>
        <taxon>Methylobacteriaceae</taxon>
        <taxon>Microvirga</taxon>
    </lineage>
</organism>
<sequence>MPAMTMQAITPTDGSAIGSRPIAVRAARASATGLSHTIADAGTVTSPLVPWNPCDAHMAAVVGVPTLLYLPFCLFNIA</sequence>